<evidence type="ECO:0000256" key="4">
    <source>
        <dbReference type="ARBA" id="ARBA00023015"/>
    </source>
</evidence>
<sequence>MSTKPPTMQERLIHPLNTFEASLNTLIQSLTTTNTFSAAPKAATEIVTADDDLDAALLLLVRHQQNHQTILHMRAEKEALQTKIKDTIFECVRFRKELHSIDPRITDLSDSEDEVQTRNLNPVDYKQLLAFSSHIGRTNATVFLEAQRESQRLEAEARQQREEEREKERLHKQTMPVVNGINHAATAPATNGITTASPRPGTSHTEPTQEARTQIRNAQIEATNYKYYSTMPYPLYEIRKGRLGRLQEMLEQDGEPAVEAEVERLVRESELRKKPEPEPALEVESVVEPEGRGDQRQAQRPREPAPPRKMVNLDFPEDDSSDEEG</sequence>
<evidence type="ECO:0000256" key="1">
    <source>
        <dbReference type="ARBA" id="ARBA00004123"/>
    </source>
</evidence>
<comment type="similarity">
    <text evidence="2 8">Belongs to the Mediator complex subunit 4 family.</text>
</comment>
<name>A0AAN7YFW5_9EURO</name>
<evidence type="ECO:0000256" key="5">
    <source>
        <dbReference type="ARBA" id="ARBA00023163"/>
    </source>
</evidence>
<keyword evidence="4 8" id="KW-0805">Transcription regulation</keyword>
<evidence type="ECO:0000256" key="3">
    <source>
        <dbReference type="ARBA" id="ARBA00020629"/>
    </source>
</evidence>
<reference evidence="10 11" key="1">
    <citation type="submission" date="2023-08" db="EMBL/GenBank/DDBJ databases">
        <title>Black Yeasts Isolated from many extreme environments.</title>
        <authorList>
            <person name="Coleine C."/>
            <person name="Stajich J.E."/>
            <person name="Selbmann L."/>
        </authorList>
    </citation>
    <scope>NUCLEOTIDE SEQUENCE [LARGE SCALE GENOMIC DNA]</scope>
    <source>
        <strain evidence="10 11">CCFEE 5910</strain>
    </source>
</reference>
<evidence type="ECO:0000256" key="7">
    <source>
        <dbReference type="ARBA" id="ARBA00031257"/>
    </source>
</evidence>
<feature type="region of interest" description="Disordered" evidence="9">
    <location>
        <begin position="153"/>
        <end position="172"/>
    </location>
</feature>
<evidence type="ECO:0000313" key="11">
    <source>
        <dbReference type="Proteomes" id="UP001309876"/>
    </source>
</evidence>
<comment type="subcellular location">
    <subcellularLocation>
        <location evidence="1 8">Nucleus</location>
    </subcellularLocation>
</comment>
<feature type="compositionally biased region" description="Basic and acidic residues" evidence="9">
    <location>
        <begin position="153"/>
        <end position="171"/>
    </location>
</feature>
<organism evidence="10 11">
    <name type="scientific">Lithohypha guttulata</name>
    <dbReference type="NCBI Taxonomy" id="1690604"/>
    <lineage>
        <taxon>Eukaryota</taxon>
        <taxon>Fungi</taxon>
        <taxon>Dikarya</taxon>
        <taxon>Ascomycota</taxon>
        <taxon>Pezizomycotina</taxon>
        <taxon>Eurotiomycetes</taxon>
        <taxon>Chaetothyriomycetidae</taxon>
        <taxon>Chaetothyriales</taxon>
        <taxon>Trichomeriaceae</taxon>
        <taxon>Lithohypha</taxon>
    </lineage>
</organism>
<dbReference type="GO" id="GO:0006357">
    <property type="term" value="P:regulation of transcription by RNA polymerase II"/>
    <property type="evidence" value="ECO:0007669"/>
    <property type="project" value="InterPro"/>
</dbReference>
<dbReference type="AlphaFoldDB" id="A0AAN7YFW5"/>
<comment type="function">
    <text evidence="8">Component of the Mediator complex, a coactivator involved in the regulated transcription of nearly all RNA polymerase II-dependent genes. Mediator functions as a bridge to convey information from gene-specific regulatory proteins to the basal RNA polymerase II transcription machinery. Mediator is recruited to promoters by direct interactions with regulatory proteins and serves as a scaffold for the assembly of a functional preinitiation complex with RNA polymerase II and the general transcription factors.</text>
</comment>
<feature type="compositionally biased region" description="Polar residues" evidence="9">
    <location>
        <begin position="188"/>
        <end position="211"/>
    </location>
</feature>
<dbReference type="GO" id="GO:0016592">
    <property type="term" value="C:mediator complex"/>
    <property type="evidence" value="ECO:0007669"/>
    <property type="project" value="InterPro"/>
</dbReference>
<protein>
    <recommendedName>
        <fullName evidence="3 8">Mediator of RNA polymerase II transcription subunit 4</fullName>
    </recommendedName>
    <alternativeName>
        <fullName evidence="7 8">Mediator complex subunit 4</fullName>
    </alternativeName>
</protein>
<keyword evidence="11" id="KW-1185">Reference proteome</keyword>
<feature type="compositionally biased region" description="Basic and acidic residues" evidence="9">
    <location>
        <begin position="268"/>
        <end position="277"/>
    </location>
</feature>
<comment type="subunit">
    <text evidence="8">Component of the Mediator complex.</text>
</comment>
<dbReference type="Pfam" id="PF10018">
    <property type="entry name" value="Med4"/>
    <property type="match status" value="1"/>
</dbReference>
<feature type="region of interest" description="Disordered" evidence="9">
    <location>
        <begin position="185"/>
        <end position="211"/>
    </location>
</feature>
<evidence type="ECO:0000256" key="9">
    <source>
        <dbReference type="SAM" id="MobiDB-lite"/>
    </source>
</evidence>
<dbReference type="InterPro" id="IPR019258">
    <property type="entry name" value="Mediator_Med4"/>
</dbReference>
<proteinExistence type="inferred from homology"/>
<feature type="compositionally biased region" description="Basic and acidic residues" evidence="9">
    <location>
        <begin position="289"/>
        <end position="306"/>
    </location>
</feature>
<gene>
    <name evidence="8" type="primary">MED4</name>
    <name evidence="10" type="ORF">LTR05_005843</name>
</gene>
<evidence type="ECO:0000256" key="2">
    <source>
        <dbReference type="ARBA" id="ARBA00009626"/>
    </source>
</evidence>
<feature type="region of interest" description="Disordered" evidence="9">
    <location>
        <begin position="268"/>
        <end position="325"/>
    </location>
</feature>
<dbReference type="GO" id="GO:0003712">
    <property type="term" value="F:transcription coregulator activity"/>
    <property type="evidence" value="ECO:0007669"/>
    <property type="project" value="InterPro"/>
</dbReference>
<accession>A0AAN7YFW5</accession>
<dbReference type="Proteomes" id="UP001309876">
    <property type="component" value="Unassembled WGS sequence"/>
</dbReference>
<comment type="caution">
    <text evidence="10">The sequence shown here is derived from an EMBL/GenBank/DDBJ whole genome shotgun (WGS) entry which is preliminary data.</text>
</comment>
<keyword evidence="8" id="KW-0010">Activator</keyword>
<evidence type="ECO:0000256" key="6">
    <source>
        <dbReference type="ARBA" id="ARBA00023242"/>
    </source>
</evidence>
<evidence type="ECO:0000256" key="8">
    <source>
        <dbReference type="RuleBase" id="RU364141"/>
    </source>
</evidence>
<evidence type="ECO:0000313" key="10">
    <source>
        <dbReference type="EMBL" id="KAK5084765.1"/>
    </source>
</evidence>
<keyword evidence="5 8" id="KW-0804">Transcription</keyword>
<dbReference type="EMBL" id="JAVRRJ010000005">
    <property type="protein sequence ID" value="KAK5084765.1"/>
    <property type="molecule type" value="Genomic_DNA"/>
</dbReference>
<feature type="compositionally biased region" description="Acidic residues" evidence="9">
    <location>
        <begin position="315"/>
        <end position="325"/>
    </location>
</feature>
<keyword evidence="6 8" id="KW-0539">Nucleus</keyword>